<dbReference type="Proteomes" id="UP001519345">
    <property type="component" value="Unassembled WGS sequence"/>
</dbReference>
<comment type="caution">
    <text evidence="1">The sequence shown here is derived from an EMBL/GenBank/DDBJ whole genome shotgun (WGS) entry which is preliminary data.</text>
</comment>
<keyword evidence="2" id="KW-1185">Reference proteome</keyword>
<accession>A0ABS4IMG0</accession>
<sequence>MGLYIKNKKDGMNDDNMDYYIVRFSHYHFAGFSVYYSQKQHKKTLTIAKACNSLSQLHN</sequence>
<gene>
    <name evidence="1" type="ORF">J2Z83_003905</name>
</gene>
<proteinExistence type="predicted"/>
<protein>
    <submittedName>
        <fullName evidence="1">Uncharacterized protein</fullName>
    </submittedName>
</protein>
<evidence type="ECO:0000313" key="1">
    <source>
        <dbReference type="EMBL" id="MBP1971750.1"/>
    </source>
</evidence>
<evidence type="ECO:0000313" key="2">
    <source>
        <dbReference type="Proteomes" id="UP001519345"/>
    </source>
</evidence>
<organism evidence="1 2">
    <name type="scientific">Virgibacillus natechei</name>
    <dbReference type="NCBI Taxonomy" id="1216297"/>
    <lineage>
        <taxon>Bacteria</taxon>
        <taxon>Bacillati</taxon>
        <taxon>Bacillota</taxon>
        <taxon>Bacilli</taxon>
        <taxon>Bacillales</taxon>
        <taxon>Bacillaceae</taxon>
        <taxon>Virgibacillus</taxon>
    </lineage>
</organism>
<dbReference type="EMBL" id="JAGGKX010000035">
    <property type="protein sequence ID" value="MBP1971750.1"/>
    <property type="molecule type" value="Genomic_DNA"/>
</dbReference>
<name>A0ABS4IMG0_9BACI</name>
<reference evidence="1 2" key="1">
    <citation type="submission" date="2021-03" db="EMBL/GenBank/DDBJ databases">
        <title>Genomic Encyclopedia of Type Strains, Phase IV (KMG-IV): sequencing the most valuable type-strain genomes for metagenomic binning, comparative biology and taxonomic classification.</title>
        <authorList>
            <person name="Goeker M."/>
        </authorList>
    </citation>
    <scope>NUCLEOTIDE SEQUENCE [LARGE SCALE GENOMIC DNA]</scope>
    <source>
        <strain evidence="1 2">DSM 25609</strain>
    </source>
</reference>